<keyword evidence="3" id="KW-1185">Reference proteome</keyword>
<reference evidence="2 3" key="2">
    <citation type="submission" date="2024-07" db="EMBL/GenBank/DDBJ databases">
        <authorList>
            <person name="Akdeniz Z."/>
        </authorList>
    </citation>
    <scope>NUCLEOTIDE SEQUENCE [LARGE SCALE GENOMIC DNA]</scope>
</reference>
<accession>A0AA86QUB3</accession>
<organism evidence="1">
    <name type="scientific">Hexamita inflata</name>
    <dbReference type="NCBI Taxonomy" id="28002"/>
    <lineage>
        <taxon>Eukaryota</taxon>
        <taxon>Metamonada</taxon>
        <taxon>Diplomonadida</taxon>
        <taxon>Hexamitidae</taxon>
        <taxon>Hexamitinae</taxon>
        <taxon>Hexamita</taxon>
    </lineage>
</organism>
<dbReference type="EMBL" id="CATOUU010000937">
    <property type="protein sequence ID" value="CAI9960887.1"/>
    <property type="molecule type" value="Genomic_DNA"/>
</dbReference>
<evidence type="ECO:0000313" key="2">
    <source>
        <dbReference type="EMBL" id="CAL5995407.1"/>
    </source>
</evidence>
<dbReference type="EMBL" id="CAXDID020000033">
    <property type="protein sequence ID" value="CAL5995407.1"/>
    <property type="molecule type" value="Genomic_DNA"/>
</dbReference>
<evidence type="ECO:0000313" key="3">
    <source>
        <dbReference type="Proteomes" id="UP001642409"/>
    </source>
</evidence>
<evidence type="ECO:0000313" key="1">
    <source>
        <dbReference type="EMBL" id="CAI9960887.1"/>
    </source>
</evidence>
<reference evidence="1" key="1">
    <citation type="submission" date="2023-06" db="EMBL/GenBank/DDBJ databases">
        <authorList>
            <person name="Kurt Z."/>
        </authorList>
    </citation>
    <scope>NUCLEOTIDE SEQUENCE</scope>
</reference>
<gene>
    <name evidence="2" type="ORF">HINF_LOCUS14016</name>
    <name evidence="1" type="ORF">HINF_LOCUS48532</name>
</gene>
<dbReference type="Proteomes" id="UP001642409">
    <property type="component" value="Unassembled WGS sequence"/>
</dbReference>
<protein>
    <submittedName>
        <fullName evidence="1">Uncharacterized protein</fullName>
    </submittedName>
</protein>
<dbReference type="AlphaFoldDB" id="A0AA86QUB3"/>
<sequence>MFQSNQIVQTKTMPALKFTADKLCFNLSFYDEQCINKLNVYFPENYIGNNQFAPKDSLYTKGVKINSSSSKILANFLQNEYVFGKTEYPTYQNIFQEPVSSAAFFVFALAQQQSFDNLQLTYNFIKQKIDGILYVGRTLAPGILSIFPDNKLTSKTVKLINNISTDSIISNVIQNTSIAIKEFDCEFYTETGIIVDIYIYRYMYIHWYTIYKFFRSIRLFYCEKTRRIQIIYAKQYFFINIRLKQSKFLLVFYFVGFTVLQTNKQ</sequence>
<comment type="caution">
    <text evidence="1">The sequence shown here is derived from an EMBL/GenBank/DDBJ whole genome shotgun (WGS) entry which is preliminary data.</text>
</comment>
<name>A0AA86QUB3_9EUKA</name>
<proteinExistence type="predicted"/>